<keyword evidence="6" id="KW-0378">Hydrolase</keyword>
<proteinExistence type="predicted"/>
<keyword evidence="6" id="KW-0645">Protease</keyword>
<keyword evidence="4" id="KW-0472">Membrane</keyword>
<dbReference type="EMBL" id="CCAZ020000001">
    <property type="protein sequence ID" value="CEG08921.1"/>
    <property type="molecule type" value="Genomic_DNA"/>
</dbReference>
<dbReference type="OrthoDB" id="9774900at2"/>
<reference evidence="6 7" key="1">
    <citation type="journal article" date="2014" name="Genome Announc.">
        <title>Genome Sequence of Afipia felis Strain 76713, Isolated in Hospital Water Using an Amoeba Co-Culture Procedure.</title>
        <authorList>
            <person name="Benamar S."/>
            <person name="La Scola B."/>
            <person name="Croce O."/>
        </authorList>
    </citation>
    <scope>NUCLEOTIDE SEQUENCE [LARGE SCALE GENOMIC DNA]</scope>
    <source>
        <strain evidence="6 7">76713</strain>
    </source>
</reference>
<evidence type="ECO:0000256" key="2">
    <source>
        <dbReference type="ARBA" id="ARBA00022692"/>
    </source>
</evidence>
<evidence type="ECO:0000313" key="6">
    <source>
        <dbReference type="EMBL" id="CEG08921.1"/>
    </source>
</evidence>
<feature type="compositionally biased region" description="Polar residues" evidence="5">
    <location>
        <begin position="77"/>
        <end position="87"/>
    </location>
</feature>
<dbReference type="STRING" id="1035.BN961_02341"/>
<dbReference type="Proteomes" id="UP000035762">
    <property type="component" value="Unassembled WGS sequence"/>
</dbReference>
<evidence type="ECO:0000256" key="1">
    <source>
        <dbReference type="ARBA" id="ARBA00004167"/>
    </source>
</evidence>
<gene>
    <name evidence="6" type="ORF">BN961_02341</name>
</gene>
<evidence type="ECO:0000256" key="5">
    <source>
        <dbReference type="SAM" id="MobiDB-lite"/>
    </source>
</evidence>
<keyword evidence="7" id="KW-1185">Reference proteome</keyword>
<dbReference type="PANTHER" id="PTHR30168:SF0">
    <property type="entry name" value="INNER MEMBRANE PROTEIN"/>
    <property type="match status" value="1"/>
</dbReference>
<dbReference type="PANTHER" id="PTHR30168">
    <property type="entry name" value="PUTATIVE MEMBRANE PROTEIN YPFJ"/>
    <property type="match status" value="1"/>
</dbReference>
<comment type="subcellular location">
    <subcellularLocation>
        <location evidence="1">Membrane</location>
        <topology evidence="1">Single-pass membrane protein</topology>
    </subcellularLocation>
</comment>
<organism evidence="6 7">
    <name type="scientific">Afipia felis</name>
    <name type="common">Cat scratch disease bacillus</name>
    <dbReference type="NCBI Taxonomy" id="1035"/>
    <lineage>
        <taxon>Bacteria</taxon>
        <taxon>Pseudomonadati</taxon>
        <taxon>Pseudomonadota</taxon>
        <taxon>Alphaproteobacteria</taxon>
        <taxon>Hyphomicrobiales</taxon>
        <taxon>Nitrobacteraceae</taxon>
        <taxon>Afipia</taxon>
    </lineage>
</organism>
<dbReference type="RefSeq" id="WP_048756728.1">
    <property type="nucleotide sequence ID" value="NZ_CCAZ020000001.1"/>
</dbReference>
<comment type="caution">
    <text evidence="6">The sequence shown here is derived from an EMBL/GenBank/DDBJ whole genome shotgun (WGS) entry which is preliminary data.</text>
</comment>
<evidence type="ECO:0000256" key="3">
    <source>
        <dbReference type="ARBA" id="ARBA00022989"/>
    </source>
</evidence>
<dbReference type="InterPro" id="IPR007343">
    <property type="entry name" value="Uncharacterised_pept_Zn_put"/>
</dbReference>
<sequence length="313" mass="33236">MRYDDFRRSDDIDDRRDDSGGGFGGGGGGFGFPMGGGGRLSIGTVVVLGLIGWAVGIDPRILIGGAEILSGGGGAPSYQSDRPSSQAKRGAPTDEMGSMIAGVLGEVDDRWDEIFSASGRTYKGPRIVLFRNATNGGRCGMAQSAMGPFYCPPDRQIFLDTGFFREIETKFGGCQGSACKFTAAYIIAHEAGHHIQNLLGILDKAHALQQQAGSKAEANAIQVKVELQADCLSGVWVNREEKKRPGFIEPGDIDGALRTASAIGDDTLQRKMQGRVVPDSFTHGSAEQRKRWFMTGYQQGSVAACNTFGAGSL</sequence>
<dbReference type="AlphaFoldDB" id="A0A090MNI4"/>
<accession>A0A090MNI4</accession>
<keyword evidence="2" id="KW-0812">Transmembrane</keyword>
<dbReference type="GO" id="GO:0016020">
    <property type="term" value="C:membrane"/>
    <property type="evidence" value="ECO:0007669"/>
    <property type="project" value="UniProtKB-SubCell"/>
</dbReference>
<keyword evidence="3" id="KW-1133">Transmembrane helix</keyword>
<feature type="region of interest" description="Disordered" evidence="5">
    <location>
        <begin position="73"/>
        <end position="93"/>
    </location>
</feature>
<protein>
    <submittedName>
        <fullName evidence="6">Metalloprotease</fullName>
    </submittedName>
</protein>
<dbReference type="GO" id="GO:0006508">
    <property type="term" value="P:proteolysis"/>
    <property type="evidence" value="ECO:0007669"/>
    <property type="project" value="UniProtKB-KW"/>
</dbReference>
<dbReference type="Pfam" id="PF04228">
    <property type="entry name" value="Zn_peptidase"/>
    <property type="match status" value="1"/>
</dbReference>
<name>A0A090MNI4_AFIFE</name>
<keyword evidence="6" id="KW-0482">Metalloprotease</keyword>
<dbReference type="GO" id="GO:0008237">
    <property type="term" value="F:metallopeptidase activity"/>
    <property type="evidence" value="ECO:0007669"/>
    <property type="project" value="UniProtKB-KW"/>
</dbReference>
<evidence type="ECO:0000313" key="7">
    <source>
        <dbReference type="Proteomes" id="UP000035762"/>
    </source>
</evidence>
<feature type="region of interest" description="Disordered" evidence="5">
    <location>
        <begin position="1"/>
        <end position="24"/>
    </location>
</feature>
<feature type="compositionally biased region" description="Basic and acidic residues" evidence="5">
    <location>
        <begin position="1"/>
        <end position="19"/>
    </location>
</feature>
<evidence type="ECO:0000256" key="4">
    <source>
        <dbReference type="ARBA" id="ARBA00023136"/>
    </source>
</evidence>